<reference evidence="2 3" key="1">
    <citation type="submission" date="2023-09" db="EMBL/GenBank/DDBJ databases">
        <authorList>
            <person name="Wang M."/>
        </authorList>
    </citation>
    <scope>NUCLEOTIDE SEQUENCE [LARGE SCALE GENOMIC DNA]</scope>
    <source>
        <strain evidence="2">GT-2023</strain>
        <tissue evidence="2">Liver</tissue>
    </source>
</reference>
<accession>A0ABR3NWZ7</accession>
<feature type="compositionally biased region" description="Basic residues" evidence="1">
    <location>
        <begin position="1"/>
        <end position="10"/>
    </location>
</feature>
<comment type="caution">
    <text evidence="2">The sequence shown here is derived from an EMBL/GenBank/DDBJ whole genome shotgun (WGS) entry which is preliminary data.</text>
</comment>
<feature type="non-terminal residue" evidence="2">
    <location>
        <position position="69"/>
    </location>
</feature>
<dbReference type="EMBL" id="JAYMGO010000001">
    <property type="protein sequence ID" value="KAL1281449.1"/>
    <property type="molecule type" value="Genomic_DNA"/>
</dbReference>
<feature type="region of interest" description="Disordered" evidence="1">
    <location>
        <begin position="1"/>
        <end position="69"/>
    </location>
</feature>
<name>A0ABR3NWZ7_9TELE</name>
<evidence type="ECO:0000313" key="2">
    <source>
        <dbReference type="EMBL" id="KAL1281449.1"/>
    </source>
</evidence>
<protein>
    <submittedName>
        <fullName evidence="2">Uncharacterized protein</fullName>
    </submittedName>
</protein>
<evidence type="ECO:0000256" key="1">
    <source>
        <dbReference type="SAM" id="MobiDB-lite"/>
    </source>
</evidence>
<feature type="compositionally biased region" description="Basic and acidic residues" evidence="1">
    <location>
        <begin position="20"/>
        <end position="29"/>
    </location>
</feature>
<gene>
    <name evidence="2" type="ORF">QQF64_000252</name>
</gene>
<feature type="non-terminal residue" evidence="2">
    <location>
        <position position="1"/>
    </location>
</feature>
<keyword evidence="3" id="KW-1185">Reference proteome</keyword>
<dbReference type="Proteomes" id="UP001558613">
    <property type="component" value="Unassembled WGS sequence"/>
</dbReference>
<proteinExistence type="predicted"/>
<sequence>RSRMKKRKHTLNTQLSKSHSRPDPERRTASDVQSNEPLYENMKNNSRPHDERHTFCNLEMTEPVYANTT</sequence>
<organism evidence="2 3">
    <name type="scientific">Cirrhinus molitorella</name>
    <name type="common">mud carp</name>
    <dbReference type="NCBI Taxonomy" id="172907"/>
    <lineage>
        <taxon>Eukaryota</taxon>
        <taxon>Metazoa</taxon>
        <taxon>Chordata</taxon>
        <taxon>Craniata</taxon>
        <taxon>Vertebrata</taxon>
        <taxon>Euteleostomi</taxon>
        <taxon>Actinopterygii</taxon>
        <taxon>Neopterygii</taxon>
        <taxon>Teleostei</taxon>
        <taxon>Ostariophysi</taxon>
        <taxon>Cypriniformes</taxon>
        <taxon>Cyprinidae</taxon>
        <taxon>Labeoninae</taxon>
        <taxon>Labeonini</taxon>
        <taxon>Cirrhinus</taxon>
    </lineage>
</organism>
<evidence type="ECO:0000313" key="3">
    <source>
        <dbReference type="Proteomes" id="UP001558613"/>
    </source>
</evidence>